<proteinExistence type="predicted"/>
<accession>A0ABW6ACV9</accession>
<sequence length="194" mass="19942">MKTTILATALLLSTSIMAQKAAVQTTADVKVKAKTETNGQKSAAANGQVQANQSVETAGTIEAAKEGVATTSGKVKAKAEQGKEKAKAKVEQTASATNELVKQTSVNSDIQSNVNVVAGKDNPVQLTGDLVNNTTVSPAAIKTVTTGNKSIEAPVKTIQASSATLLSNGTMVQPKPLAIKNKLITTNSTLLKLK</sequence>
<dbReference type="RefSeq" id="WP_386102159.1">
    <property type="nucleotide sequence ID" value="NZ_JBHUOZ010000003.1"/>
</dbReference>
<evidence type="ECO:0000313" key="3">
    <source>
        <dbReference type="Proteomes" id="UP001597511"/>
    </source>
</evidence>
<dbReference type="Proteomes" id="UP001597511">
    <property type="component" value="Unassembled WGS sequence"/>
</dbReference>
<reference evidence="3" key="1">
    <citation type="journal article" date="2019" name="Int. J. Syst. Evol. Microbiol.">
        <title>The Global Catalogue of Microorganisms (GCM) 10K type strain sequencing project: providing services to taxonomists for standard genome sequencing and annotation.</title>
        <authorList>
            <consortium name="The Broad Institute Genomics Platform"/>
            <consortium name="The Broad Institute Genome Sequencing Center for Infectious Disease"/>
            <person name="Wu L."/>
            <person name="Ma J."/>
        </authorList>
    </citation>
    <scope>NUCLEOTIDE SEQUENCE [LARGE SCALE GENOMIC DNA]</scope>
    <source>
        <strain evidence="3">KCTC 23299</strain>
    </source>
</reference>
<dbReference type="EMBL" id="JBHUOZ010000003">
    <property type="protein sequence ID" value="MFD2921578.1"/>
    <property type="molecule type" value="Genomic_DNA"/>
</dbReference>
<comment type="caution">
    <text evidence="2">The sequence shown here is derived from an EMBL/GenBank/DDBJ whole genome shotgun (WGS) entry which is preliminary data.</text>
</comment>
<organism evidence="2 3">
    <name type="scientific">Terrimonas rubra</name>
    <dbReference type="NCBI Taxonomy" id="1035890"/>
    <lineage>
        <taxon>Bacteria</taxon>
        <taxon>Pseudomonadati</taxon>
        <taxon>Bacteroidota</taxon>
        <taxon>Chitinophagia</taxon>
        <taxon>Chitinophagales</taxon>
        <taxon>Chitinophagaceae</taxon>
        <taxon>Terrimonas</taxon>
    </lineage>
</organism>
<name>A0ABW6ACV9_9BACT</name>
<evidence type="ECO:0000256" key="1">
    <source>
        <dbReference type="SAM" id="SignalP"/>
    </source>
</evidence>
<keyword evidence="3" id="KW-1185">Reference proteome</keyword>
<keyword evidence="1" id="KW-0732">Signal</keyword>
<evidence type="ECO:0000313" key="2">
    <source>
        <dbReference type="EMBL" id="MFD2921578.1"/>
    </source>
</evidence>
<feature type="chain" id="PRO_5046008970" evidence="1">
    <location>
        <begin position="19"/>
        <end position="194"/>
    </location>
</feature>
<gene>
    <name evidence="2" type="ORF">ACFS6H_17790</name>
</gene>
<protein>
    <submittedName>
        <fullName evidence="2">Uncharacterized protein</fullName>
    </submittedName>
</protein>
<feature type="signal peptide" evidence="1">
    <location>
        <begin position="1"/>
        <end position="18"/>
    </location>
</feature>